<keyword evidence="4" id="KW-1185">Reference proteome</keyword>
<evidence type="ECO:0000313" key="3">
    <source>
        <dbReference type="EMBL" id="WAR29759.1"/>
    </source>
</evidence>
<evidence type="ECO:0000259" key="2">
    <source>
        <dbReference type="PROSITE" id="PS51886"/>
    </source>
</evidence>
<dbReference type="PANTHER" id="PTHR14241">
    <property type="entry name" value="INTERFERON-INDUCED PROTEIN 44"/>
    <property type="match status" value="1"/>
</dbReference>
<dbReference type="PROSITE" id="PS51886">
    <property type="entry name" value="TLDC"/>
    <property type="match status" value="1"/>
</dbReference>
<dbReference type="Pfam" id="PF01926">
    <property type="entry name" value="MMR_HSR1"/>
    <property type="match status" value="1"/>
</dbReference>
<dbReference type="Proteomes" id="UP001164746">
    <property type="component" value="Chromosome 16"/>
</dbReference>
<organism evidence="3 4">
    <name type="scientific">Mya arenaria</name>
    <name type="common">Soft-shell clam</name>
    <dbReference type="NCBI Taxonomy" id="6604"/>
    <lineage>
        <taxon>Eukaryota</taxon>
        <taxon>Metazoa</taxon>
        <taxon>Spiralia</taxon>
        <taxon>Lophotrochozoa</taxon>
        <taxon>Mollusca</taxon>
        <taxon>Bivalvia</taxon>
        <taxon>Autobranchia</taxon>
        <taxon>Heteroconchia</taxon>
        <taxon>Euheterodonta</taxon>
        <taxon>Imparidentia</taxon>
        <taxon>Neoheterodontei</taxon>
        <taxon>Myida</taxon>
        <taxon>Myoidea</taxon>
        <taxon>Myidae</taxon>
        <taxon>Mya</taxon>
    </lineage>
</organism>
<dbReference type="InterPro" id="IPR006571">
    <property type="entry name" value="TLDc_dom"/>
</dbReference>
<dbReference type="CDD" id="cd00882">
    <property type="entry name" value="Ras_like_GTPase"/>
    <property type="match status" value="1"/>
</dbReference>
<dbReference type="InterPro" id="IPR027417">
    <property type="entry name" value="P-loop_NTPase"/>
</dbReference>
<accession>A0ABY7G892</accession>
<dbReference type="SUPFAM" id="SSF52540">
    <property type="entry name" value="P-loop containing nucleoside triphosphate hydrolases"/>
    <property type="match status" value="1"/>
</dbReference>
<dbReference type="Gene3D" id="3.40.50.300">
    <property type="entry name" value="P-loop containing nucleotide triphosphate hydrolases"/>
    <property type="match status" value="1"/>
</dbReference>
<dbReference type="EMBL" id="CP111027">
    <property type="protein sequence ID" value="WAR29759.1"/>
    <property type="molecule type" value="Genomic_DNA"/>
</dbReference>
<gene>
    <name evidence="3" type="ORF">MAR_003327</name>
</gene>
<dbReference type="PANTHER" id="PTHR14241:SF32">
    <property type="entry name" value="VWFA DOMAIN-CONTAINING PROTEIN-RELATED"/>
    <property type="match status" value="1"/>
</dbReference>
<dbReference type="SMART" id="SM00584">
    <property type="entry name" value="TLDc"/>
    <property type="match status" value="1"/>
</dbReference>
<proteinExistence type="inferred from homology"/>
<protein>
    <submittedName>
        <fullName evidence="3">IFI44-like protein</fullName>
    </submittedName>
</protein>
<evidence type="ECO:0000256" key="1">
    <source>
        <dbReference type="ARBA" id="ARBA00009243"/>
    </source>
</evidence>
<name>A0ABY7G892_MYAAR</name>
<dbReference type="Pfam" id="PF07534">
    <property type="entry name" value="TLD"/>
    <property type="match status" value="1"/>
</dbReference>
<sequence length="447" mass="48600">MAGKLTKEHMNLLEGMIGCGPKSFKLLYSITRDGCSAAEFHRKCDNQGPTVTVLLNPQGSVYGGYAGINWKSTGGFTMDDTAFIFQLVFSGIRVVNIFRPKDASKALYFGCNRSAWFGNPDFEPFLNTISVNKDGTFSLNGRLTLGTCYNSNNVSNDAIHNGSMVVTELEVYAVSADDTRTSTPKQTTWRKTPALNEEYISKIAEELASITPPRGSGITDFRLLLVGPVGAGKSSFINTVMSPFADRIINKAAVGTSSQNVTRKYITYPVRKTGGSCLNFRLCDTPGIGDHSGMDAVNINFLLDGHVHSSFEFSYSRHISAKTPGFVHRPSLAEEAHCVGIVLDSSTIHDLPAVTMTLLNELKNLALEKEVKAVVDQVSEALGIPPNHVFPVKNYHSEMETEVAVHGLVLIALRKMLFIALDALEERTSANEEGQEANADVTESDTA</sequence>
<dbReference type="InterPro" id="IPR006073">
    <property type="entry name" value="GTP-bd"/>
</dbReference>
<feature type="domain" description="TLDc" evidence="2">
    <location>
        <begin position="1"/>
        <end position="175"/>
    </location>
</feature>
<reference evidence="3" key="1">
    <citation type="submission" date="2022-11" db="EMBL/GenBank/DDBJ databases">
        <title>Centuries of genome instability and evolution in soft-shell clam transmissible cancer (bioRxiv).</title>
        <authorList>
            <person name="Hart S.F.M."/>
            <person name="Yonemitsu M.A."/>
            <person name="Giersch R.M."/>
            <person name="Beal B.F."/>
            <person name="Arriagada G."/>
            <person name="Davis B.W."/>
            <person name="Ostrander E.A."/>
            <person name="Goff S.P."/>
            <person name="Metzger M.J."/>
        </authorList>
    </citation>
    <scope>NUCLEOTIDE SEQUENCE</scope>
    <source>
        <strain evidence="3">MELC-2E11</strain>
        <tissue evidence="3">Siphon/mantle</tissue>
    </source>
</reference>
<comment type="similarity">
    <text evidence="1">Belongs to the IFI44 family.</text>
</comment>
<evidence type="ECO:0000313" key="4">
    <source>
        <dbReference type="Proteomes" id="UP001164746"/>
    </source>
</evidence>